<evidence type="ECO:0000256" key="3">
    <source>
        <dbReference type="ARBA" id="ARBA00022679"/>
    </source>
</evidence>
<name>A0A923L8B6_9BACI</name>
<evidence type="ECO:0000256" key="4">
    <source>
        <dbReference type="ARBA" id="ARBA00022695"/>
    </source>
</evidence>
<keyword evidence="10" id="KW-1185">Reference proteome</keyword>
<dbReference type="Proteomes" id="UP000637359">
    <property type="component" value="Unassembled WGS sequence"/>
</dbReference>
<dbReference type="InterPro" id="IPR015199">
    <property type="entry name" value="DNA_pol_III_delta_C"/>
</dbReference>
<dbReference type="PANTHER" id="PTHR11669">
    <property type="entry name" value="REPLICATION FACTOR C / DNA POLYMERASE III GAMMA-TAU SUBUNIT"/>
    <property type="match status" value="1"/>
</dbReference>
<keyword evidence="3 9" id="KW-0808">Transferase</keyword>
<dbReference type="SUPFAM" id="SSF52540">
    <property type="entry name" value="P-loop containing nucleoside triphosphate hydrolases"/>
    <property type="match status" value="1"/>
</dbReference>
<evidence type="ECO:0000256" key="1">
    <source>
        <dbReference type="ARBA" id="ARBA00012417"/>
    </source>
</evidence>
<dbReference type="EC" id="2.7.7.7" evidence="1"/>
<dbReference type="AlphaFoldDB" id="A0A923L8B6"/>
<keyword evidence="5" id="KW-0235">DNA replication</keyword>
<dbReference type="GO" id="GO:0003677">
    <property type="term" value="F:DNA binding"/>
    <property type="evidence" value="ECO:0007669"/>
    <property type="project" value="InterPro"/>
</dbReference>
<evidence type="ECO:0000313" key="10">
    <source>
        <dbReference type="Proteomes" id="UP000637359"/>
    </source>
</evidence>
<evidence type="ECO:0000256" key="7">
    <source>
        <dbReference type="ARBA" id="ARBA00049244"/>
    </source>
</evidence>
<evidence type="ECO:0000256" key="6">
    <source>
        <dbReference type="ARBA" id="ARBA00022932"/>
    </source>
</evidence>
<dbReference type="RefSeq" id="WP_186871093.1">
    <property type="nucleotide sequence ID" value="NZ_JACOOL010000015.1"/>
</dbReference>
<reference evidence="9" key="1">
    <citation type="submission" date="2020-08" db="EMBL/GenBank/DDBJ databases">
        <title>Genome public.</title>
        <authorList>
            <person name="Liu C."/>
            <person name="Sun Q."/>
        </authorList>
    </citation>
    <scope>NUCLEOTIDE SEQUENCE</scope>
    <source>
        <strain evidence="9">BX22</strain>
    </source>
</reference>
<dbReference type="GO" id="GO:0009360">
    <property type="term" value="C:DNA polymerase III complex"/>
    <property type="evidence" value="ECO:0007669"/>
    <property type="project" value="InterPro"/>
</dbReference>
<evidence type="ECO:0000256" key="5">
    <source>
        <dbReference type="ARBA" id="ARBA00022705"/>
    </source>
</evidence>
<protein>
    <recommendedName>
        <fullName evidence="2">DNA polymerase III subunit delta'</fullName>
        <ecNumber evidence="1">2.7.7.7</ecNumber>
    </recommendedName>
</protein>
<keyword evidence="4 9" id="KW-0548">Nucleotidyltransferase</keyword>
<dbReference type="EMBL" id="JACOOL010000015">
    <property type="protein sequence ID" value="MBC5638385.1"/>
    <property type="molecule type" value="Genomic_DNA"/>
</dbReference>
<dbReference type="GO" id="GO:0008408">
    <property type="term" value="F:3'-5' exonuclease activity"/>
    <property type="evidence" value="ECO:0007669"/>
    <property type="project" value="InterPro"/>
</dbReference>
<dbReference type="Pfam" id="PF13177">
    <property type="entry name" value="DNA_pol3_delta2"/>
    <property type="match status" value="1"/>
</dbReference>
<dbReference type="NCBIfam" id="NF005972">
    <property type="entry name" value="PRK08058.1"/>
    <property type="match status" value="1"/>
</dbReference>
<sequence length="328" mass="37688">METWSDVAEIQPMVCKVITNSIKKNRISHAYLLQGARGTGKEDIAVLIAKVLFCKNKTGADPCLTCTDCKRIDSRNHPDVHWIEPDGQSIKIEQIKNLQKEFTYSGLESDQKVYMIKGADTLTANAANRILKFLEEPSKKTTAIMMTENSQAILPTIRSRCQIIDLQPLNPEHFQQRLVDSGLNETTARLMSALTNNLDEALEWSQDEWFAVARKVVVQLVEAFTDNSNDVYLFIHNHWLPTFKERKQLEQGIDLLLLAFKDILYYHLDHVESLTFFQQGERLERLGMYFSQGKLTSTLHDLLDAKRKLKQNVHPTLVMEQLTLQIER</sequence>
<dbReference type="InterPro" id="IPR050238">
    <property type="entry name" value="DNA_Rep/Repair_Clamp_Loader"/>
</dbReference>
<keyword evidence="6" id="KW-0239">DNA-directed DNA polymerase</keyword>
<dbReference type="InterPro" id="IPR027417">
    <property type="entry name" value="P-loop_NTPase"/>
</dbReference>
<dbReference type="InterPro" id="IPR004622">
    <property type="entry name" value="DNA_pol_HolB"/>
</dbReference>
<feature type="domain" description="DNA polymerase III delta subunit C-terminal" evidence="8">
    <location>
        <begin position="239"/>
        <end position="327"/>
    </location>
</feature>
<dbReference type="NCBIfam" id="TIGR00678">
    <property type="entry name" value="holB"/>
    <property type="match status" value="1"/>
</dbReference>
<organism evidence="9 10">
    <name type="scientific">Ornithinibacillus hominis</name>
    <dbReference type="NCBI Taxonomy" id="2763055"/>
    <lineage>
        <taxon>Bacteria</taxon>
        <taxon>Bacillati</taxon>
        <taxon>Bacillota</taxon>
        <taxon>Bacilli</taxon>
        <taxon>Bacillales</taxon>
        <taxon>Bacillaceae</taxon>
        <taxon>Ornithinibacillus</taxon>
    </lineage>
</organism>
<dbReference type="Pfam" id="PF09115">
    <property type="entry name" value="DNApol3-delta_C"/>
    <property type="match status" value="1"/>
</dbReference>
<dbReference type="GO" id="GO:0006261">
    <property type="term" value="P:DNA-templated DNA replication"/>
    <property type="evidence" value="ECO:0007669"/>
    <property type="project" value="TreeGrafter"/>
</dbReference>
<evidence type="ECO:0000313" key="9">
    <source>
        <dbReference type="EMBL" id="MBC5638385.1"/>
    </source>
</evidence>
<dbReference type="PANTHER" id="PTHR11669:SF8">
    <property type="entry name" value="DNA POLYMERASE III SUBUNIT DELTA"/>
    <property type="match status" value="1"/>
</dbReference>
<dbReference type="Gene3D" id="3.40.50.300">
    <property type="entry name" value="P-loop containing nucleotide triphosphate hydrolases"/>
    <property type="match status" value="1"/>
</dbReference>
<evidence type="ECO:0000256" key="2">
    <source>
        <dbReference type="ARBA" id="ARBA00014363"/>
    </source>
</evidence>
<dbReference type="GO" id="GO:0003887">
    <property type="term" value="F:DNA-directed DNA polymerase activity"/>
    <property type="evidence" value="ECO:0007669"/>
    <property type="project" value="UniProtKB-KW"/>
</dbReference>
<dbReference type="FunFam" id="3.40.50.300:FF:001255">
    <property type="entry name" value="DNA polymerase III subunit delta"/>
    <property type="match status" value="1"/>
</dbReference>
<accession>A0A923L8B6</accession>
<evidence type="ECO:0000259" key="8">
    <source>
        <dbReference type="Pfam" id="PF09115"/>
    </source>
</evidence>
<comment type="catalytic activity">
    <reaction evidence="7">
        <text>DNA(n) + a 2'-deoxyribonucleoside 5'-triphosphate = DNA(n+1) + diphosphate</text>
        <dbReference type="Rhea" id="RHEA:22508"/>
        <dbReference type="Rhea" id="RHEA-COMP:17339"/>
        <dbReference type="Rhea" id="RHEA-COMP:17340"/>
        <dbReference type="ChEBI" id="CHEBI:33019"/>
        <dbReference type="ChEBI" id="CHEBI:61560"/>
        <dbReference type="ChEBI" id="CHEBI:173112"/>
        <dbReference type="EC" id="2.7.7.7"/>
    </reaction>
</comment>
<proteinExistence type="predicted"/>
<gene>
    <name evidence="9" type="primary">holB</name>
    <name evidence="9" type="ORF">H8S33_16530</name>
</gene>
<comment type="caution">
    <text evidence="9">The sequence shown here is derived from an EMBL/GenBank/DDBJ whole genome shotgun (WGS) entry which is preliminary data.</text>
</comment>